<organism evidence="13 14">
    <name type="scientific">Tegillarca granosa</name>
    <name type="common">Malaysian cockle</name>
    <name type="synonym">Anadara granosa</name>
    <dbReference type="NCBI Taxonomy" id="220873"/>
    <lineage>
        <taxon>Eukaryota</taxon>
        <taxon>Metazoa</taxon>
        <taxon>Spiralia</taxon>
        <taxon>Lophotrochozoa</taxon>
        <taxon>Mollusca</taxon>
        <taxon>Bivalvia</taxon>
        <taxon>Autobranchia</taxon>
        <taxon>Pteriomorphia</taxon>
        <taxon>Arcoida</taxon>
        <taxon>Arcoidea</taxon>
        <taxon>Arcidae</taxon>
        <taxon>Tegillarca</taxon>
    </lineage>
</organism>
<evidence type="ECO:0000256" key="10">
    <source>
        <dbReference type="ARBA" id="ARBA00042973"/>
    </source>
</evidence>
<keyword evidence="3" id="KW-1003">Cell membrane</keyword>
<gene>
    <name evidence="13" type="ORF">KUTeg_003001</name>
</gene>
<comment type="caution">
    <text evidence="13">The sequence shown here is derived from an EMBL/GenBank/DDBJ whole genome shotgun (WGS) entry which is preliminary data.</text>
</comment>
<accession>A0ABQ9FQA9</accession>
<keyword evidence="7 12" id="KW-0472">Membrane</keyword>
<evidence type="ECO:0000256" key="5">
    <source>
        <dbReference type="ARBA" id="ARBA00022833"/>
    </source>
</evidence>
<evidence type="ECO:0000256" key="3">
    <source>
        <dbReference type="ARBA" id="ARBA00022475"/>
    </source>
</evidence>
<dbReference type="EMBL" id="JARBDR010000214">
    <property type="protein sequence ID" value="KAJ8317910.1"/>
    <property type="molecule type" value="Genomic_DNA"/>
</dbReference>
<evidence type="ECO:0000256" key="12">
    <source>
        <dbReference type="SAM" id="Phobius"/>
    </source>
</evidence>
<evidence type="ECO:0000256" key="4">
    <source>
        <dbReference type="ARBA" id="ARBA00022692"/>
    </source>
</evidence>
<name>A0ABQ9FQA9_TEGGR</name>
<evidence type="ECO:0000256" key="1">
    <source>
        <dbReference type="ARBA" id="ARBA00004651"/>
    </source>
</evidence>
<evidence type="ECO:0000256" key="11">
    <source>
        <dbReference type="SAM" id="MobiDB-lite"/>
    </source>
</evidence>
<keyword evidence="14" id="KW-1185">Reference proteome</keyword>
<evidence type="ECO:0000313" key="13">
    <source>
        <dbReference type="EMBL" id="KAJ8317910.1"/>
    </source>
</evidence>
<evidence type="ECO:0000313" key="14">
    <source>
        <dbReference type="Proteomes" id="UP001217089"/>
    </source>
</evidence>
<comment type="subcellular location">
    <subcellularLocation>
        <location evidence="1">Cell membrane</location>
        <topology evidence="1">Multi-pass membrane protein</topology>
    </subcellularLocation>
</comment>
<proteinExistence type="inferred from homology"/>
<comment type="similarity">
    <text evidence="2">Belongs to the ZIP transporter (TC 2.A.5) family.</text>
</comment>
<evidence type="ECO:0000256" key="9">
    <source>
        <dbReference type="ARBA" id="ARBA00042540"/>
    </source>
</evidence>
<sequence length="380" mass="40792">MIAGYNPIFQALLGTLFTWGLTAAGAALVFVFQSSQRKILDGSLGFAAGVMTAASYWSLLAPGIEMAEKSGLYGENGEFAFVPVSIGFVLGALFVYGADVLMPYIVSIPSGGSSNILLQLDTDTKFDKDGDIQINLVHQEEALGVTRPVSSNPTQRRKQNPQPIDLNNSIQKTTYSTIETQSNTAVSWKRILLLIIAITIHNIPEGLAVGVGFGAVGKSKTATFESARNLAIGIGIQNFPEGLSVSLPLRGSGMYGQLSGMVEPIAGLFGAIAVVIAEPLLPYALAFAAGAMIYVVVDDIIPEAQQCGNGTLASWGAVMSVLDKPVKGENYIFYTCTITCYHVHPIETRLFYTITSAKRLTIQIVYYHIYQYPLKLCILS</sequence>
<keyword evidence="4 12" id="KW-0812">Transmembrane</keyword>
<reference evidence="13 14" key="1">
    <citation type="submission" date="2022-12" db="EMBL/GenBank/DDBJ databases">
        <title>Chromosome-level genome of Tegillarca granosa.</title>
        <authorList>
            <person name="Kim J."/>
        </authorList>
    </citation>
    <scope>NUCLEOTIDE SEQUENCE [LARGE SCALE GENOMIC DNA]</scope>
    <source>
        <strain evidence="13">Teg-2019</strain>
        <tissue evidence="13">Adductor muscle</tissue>
    </source>
</reference>
<feature type="transmembrane region" description="Helical" evidence="12">
    <location>
        <begin position="39"/>
        <end position="59"/>
    </location>
</feature>
<evidence type="ECO:0000256" key="7">
    <source>
        <dbReference type="ARBA" id="ARBA00023136"/>
    </source>
</evidence>
<feature type="transmembrane region" description="Helical" evidence="12">
    <location>
        <begin position="258"/>
        <end position="277"/>
    </location>
</feature>
<dbReference type="PANTHER" id="PTHR11040">
    <property type="entry name" value="ZINC/IRON TRANSPORTER"/>
    <property type="match status" value="1"/>
</dbReference>
<protein>
    <recommendedName>
        <fullName evidence="8">Zinc transporter ZIP11</fullName>
    </recommendedName>
    <alternativeName>
        <fullName evidence="9">Solute carrier family 39 member 11</fullName>
    </alternativeName>
    <alternativeName>
        <fullName evidence="10">Zrt- and Irt-like protein 11</fullName>
    </alternativeName>
</protein>
<evidence type="ECO:0000256" key="2">
    <source>
        <dbReference type="ARBA" id="ARBA00006939"/>
    </source>
</evidence>
<evidence type="ECO:0000256" key="6">
    <source>
        <dbReference type="ARBA" id="ARBA00022989"/>
    </source>
</evidence>
<dbReference type="Proteomes" id="UP001217089">
    <property type="component" value="Unassembled WGS sequence"/>
</dbReference>
<dbReference type="InterPro" id="IPR003689">
    <property type="entry name" value="ZIP"/>
</dbReference>
<dbReference type="Pfam" id="PF02535">
    <property type="entry name" value="Zip"/>
    <property type="match status" value="1"/>
</dbReference>
<keyword evidence="5" id="KW-0862">Zinc</keyword>
<feature type="transmembrane region" description="Helical" evidence="12">
    <location>
        <begin position="79"/>
        <end position="98"/>
    </location>
</feature>
<feature type="compositionally biased region" description="Polar residues" evidence="11">
    <location>
        <begin position="148"/>
        <end position="167"/>
    </location>
</feature>
<feature type="region of interest" description="Disordered" evidence="11">
    <location>
        <begin position="145"/>
        <end position="167"/>
    </location>
</feature>
<dbReference type="PANTHER" id="PTHR11040:SF211">
    <property type="entry name" value="ZINC TRANSPORTER ZIP11"/>
    <property type="match status" value="1"/>
</dbReference>
<keyword evidence="6 12" id="KW-1133">Transmembrane helix</keyword>
<evidence type="ECO:0000256" key="8">
    <source>
        <dbReference type="ARBA" id="ARBA00040593"/>
    </source>
</evidence>
<feature type="transmembrane region" description="Helical" evidence="12">
    <location>
        <begin position="12"/>
        <end position="32"/>
    </location>
</feature>